<sequence>MKRAIDVSTEVREGIRKTFKVSDQAIWLALTFDPKRGMSDKAKRIRQYAKINGGVETVVAEKGDTLLFDHEGSFRQYFSNGAVLEFDKKTGNATIFFKGKEMVSADNVLVREMPSLQIMAARWRQKDAEIIGNPGMRERLERGFRVGG</sequence>
<dbReference type="RefSeq" id="WP_119235705.1">
    <property type="nucleotide sequence ID" value="NZ_JANDWU010000014.1"/>
</dbReference>
<dbReference type="Proteomes" id="UP001205506">
    <property type="component" value="Unassembled WGS sequence"/>
</dbReference>
<reference evidence="1" key="3">
    <citation type="submission" date="2022-07" db="EMBL/GenBank/DDBJ databases">
        <title>Prevotella copri.</title>
        <authorList>
            <person name="Yang C."/>
        </authorList>
    </citation>
    <scope>NUCLEOTIDE SEQUENCE</scope>
    <source>
        <strain evidence="1">HF1805</strain>
    </source>
</reference>
<comment type="caution">
    <text evidence="3">The sequence shown here is derived from an EMBL/GenBank/DDBJ whole genome shotgun (WGS) entry which is preliminary data.</text>
</comment>
<name>A0A415FA79_9BACT</name>
<evidence type="ECO:0000313" key="2">
    <source>
        <dbReference type="EMBL" id="MQN77432.1"/>
    </source>
</evidence>
<reference evidence="3 4" key="1">
    <citation type="submission" date="2018-08" db="EMBL/GenBank/DDBJ databases">
        <title>A genome reference for cultivated species of the human gut microbiota.</title>
        <authorList>
            <person name="Zou Y."/>
            <person name="Xue W."/>
            <person name="Luo G."/>
        </authorList>
    </citation>
    <scope>NUCLEOTIDE SEQUENCE [LARGE SCALE GENOMIC DNA]</scope>
    <source>
        <strain evidence="3 4">AF46-2NS</strain>
    </source>
</reference>
<reference evidence="2" key="4">
    <citation type="submission" date="2022-12" db="EMBL/GenBank/DDBJ databases">
        <title>Distinct polysaccharide growth profiles of human intestinal Prevotella copri isolates.</title>
        <authorList>
            <person name="Fehlner-Peach H."/>
            <person name="Magnabosco C."/>
            <person name="Raghavan V."/>
            <person name="Scher J.U."/>
            <person name="Tett A."/>
            <person name="Cox L.M."/>
            <person name="Gottsegen C."/>
            <person name="Watters A."/>
            <person name="Wiltshire- Gordon J.D."/>
            <person name="Segata N."/>
            <person name="Bonneau R."/>
            <person name="Littman D.R."/>
        </authorList>
    </citation>
    <scope>NUCLEOTIDE SEQUENCE</scope>
    <source>
        <strain evidence="2">BU41712</strain>
    </source>
</reference>
<proteinExistence type="predicted"/>
<evidence type="ECO:0000313" key="3">
    <source>
        <dbReference type="EMBL" id="RHK13153.1"/>
    </source>
</evidence>
<organism evidence="3 4">
    <name type="scientific">Segatella copri</name>
    <dbReference type="NCBI Taxonomy" id="165179"/>
    <lineage>
        <taxon>Bacteria</taxon>
        <taxon>Pseudomonadati</taxon>
        <taxon>Bacteroidota</taxon>
        <taxon>Bacteroidia</taxon>
        <taxon>Bacteroidales</taxon>
        <taxon>Prevotellaceae</taxon>
        <taxon>Segatella</taxon>
    </lineage>
</organism>
<dbReference type="Proteomes" id="UP000423156">
    <property type="component" value="Unassembled WGS sequence"/>
</dbReference>
<evidence type="ECO:0000313" key="4">
    <source>
        <dbReference type="Proteomes" id="UP000286211"/>
    </source>
</evidence>
<dbReference type="AlphaFoldDB" id="A0A415FA79"/>
<evidence type="ECO:0000313" key="1">
    <source>
        <dbReference type="EMBL" id="MCP9549633.1"/>
    </source>
</evidence>
<dbReference type="EMBL" id="QRNB01000001">
    <property type="protein sequence ID" value="RHK13153.1"/>
    <property type="molecule type" value="Genomic_DNA"/>
</dbReference>
<accession>A0A415FA79</accession>
<reference evidence="5" key="2">
    <citation type="submission" date="2019-09" db="EMBL/GenBank/DDBJ databases">
        <title>Distinct polysaccharide growth profiles of human intestinal Prevotella copri isolates.</title>
        <authorList>
            <person name="Fehlner-Peach H."/>
            <person name="Magnabosco C."/>
            <person name="Raghavan V."/>
            <person name="Scher J.U."/>
            <person name="Tett A."/>
            <person name="Cox L.M."/>
            <person name="Gottsegen C."/>
            <person name="Watters A."/>
            <person name="Wiltshire- Gordon J.D."/>
            <person name="Segata N."/>
            <person name="Bonneau R."/>
            <person name="Littman D.R."/>
        </authorList>
    </citation>
    <scope>NUCLEOTIDE SEQUENCE [LARGE SCALE GENOMIC DNA]</scope>
    <source>
        <strain evidence="5">BU41712</strain>
    </source>
</reference>
<gene>
    <name evidence="3" type="ORF">DW079_00295</name>
    <name evidence="2" type="ORF">F7D71_06075</name>
    <name evidence="1" type="ORF">NNC68_09120</name>
</gene>
<dbReference type="Proteomes" id="UP000286211">
    <property type="component" value="Unassembled WGS sequence"/>
</dbReference>
<dbReference type="EMBL" id="VZBZ01000081">
    <property type="protein sequence ID" value="MQN77432.1"/>
    <property type="molecule type" value="Genomic_DNA"/>
</dbReference>
<evidence type="ECO:0000313" key="5">
    <source>
        <dbReference type="Proteomes" id="UP000423156"/>
    </source>
</evidence>
<dbReference type="EMBL" id="JANDWU010000014">
    <property type="protein sequence ID" value="MCP9549633.1"/>
    <property type="molecule type" value="Genomic_DNA"/>
</dbReference>
<protein>
    <submittedName>
        <fullName evidence="3">Uncharacterized protein</fullName>
    </submittedName>
</protein>